<keyword evidence="2" id="KW-1133">Transmembrane helix</keyword>
<gene>
    <name evidence="4" type="ORF">OGATHE_002525</name>
</gene>
<evidence type="ECO:0000259" key="3">
    <source>
        <dbReference type="PROSITE" id="PS50192"/>
    </source>
</evidence>
<dbReference type="EMBL" id="JAEUBD010000983">
    <property type="protein sequence ID" value="KAH3669713.1"/>
    <property type="molecule type" value="Genomic_DNA"/>
</dbReference>
<dbReference type="CDD" id="cd15859">
    <property type="entry name" value="SNARE_SYN8"/>
    <property type="match status" value="1"/>
</dbReference>
<dbReference type="InterPro" id="IPR000727">
    <property type="entry name" value="T_SNARE_dom"/>
</dbReference>
<evidence type="ECO:0000313" key="4">
    <source>
        <dbReference type="EMBL" id="KAH3669713.1"/>
    </source>
</evidence>
<evidence type="ECO:0000256" key="2">
    <source>
        <dbReference type="SAM" id="Phobius"/>
    </source>
</evidence>
<keyword evidence="2" id="KW-0812">Transmembrane</keyword>
<comment type="caution">
    <text evidence="4">The sequence shown here is derived from an EMBL/GenBank/DDBJ whole genome shotgun (WGS) entry which is preliminary data.</text>
</comment>
<sequence>MAALERQFTKLSLLEEELGTLVEDFHTLKQVGDAPVLNSNDDLVLTLSKLANLIRYVELLLVEEIDSSGVGPEVDRFRESLEIYNKHLNSIKEDLPKDANFEINTIRLDEAVNEPRPKIKKSKSVRFKENLIDPSESQKRAQAKSSLTENDEPSRDVLFETNNVYKDDNGSTIDSMRMSNKQIFMENQQEILNQDEIINSLSQSVNRQHEMSLQIGDEVGNHMVLLDDLESGISRANAKIIRGRTNIDRFRQRLREHGDWFTIFVLVIIMFILLVVLK</sequence>
<name>A0A9P8PCF5_9ASCO</name>
<reference evidence="4" key="1">
    <citation type="journal article" date="2021" name="Open Biol.">
        <title>Shared evolutionary footprints suggest mitochondrial oxidative damage underlies multiple complex I losses in fungi.</title>
        <authorList>
            <person name="Schikora-Tamarit M.A."/>
            <person name="Marcet-Houben M."/>
            <person name="Nosek J."/>
            <person name="Gabaldon T."/>
        </authorList>
    </citation>
    <scope>NUCLEOTIDE SEQUENCE</scope>
    <source>
        <strain evidence="4">NCAIM Y.01608</strain>
    </source>
</reference>
<keyword evidence="2" id="KW-0472">Membrane</keyword>
<dbReference type="SUPFAM" id="SSF58038">
    <property type="entry name" value="SNARE fusion complex"/>
    <property type="match status" value="1"/>
</dbReference>
<evidence type="ECO:0000256" key="1">
    <source>
        <dbReference type="SAM" id="MobiDB-lite"/>
    </source>
</evidence>
<feature type="region of interest" description="Disordered" evidence="1">
    <location>
        <begin position="131"/>
        <end position="154"/>
    </location>
</feature>
<proteinExistence type="predicted"/>
<feature type="domain" description="T-SNARE coiled-coil homology" evidence="3">
    <location>
        <begin position="188"/>
        <end position="250"/>
    </location>
</feature>
<dbReference type="PROSITE" id="PS50192">
    <property type="entry name" value="T_SNARE"/>
    <property type="match status" value="1"/>
</dbReference>
<dbReference type="SMART" id="SM00397">
    <property type="entry name" value="t_SNARE"/>
    <property type="match status" value="1"/>
</dbReference>
<dbReference type="Proteomes" id="UP000788993">
    <property type="component" value="Unassembled WGS sequence"/>
</dbReference>
<evidence type="ECO:0000313" key="5">
    <source>
        <dbReference type="Proteomes" id="UP000788993"/>
    </source>
</evidence>
<feature type="transmembrane region" description="Helical" evidence="2">
    <location>
        <begin position="260"/>
        <end position="277"/>
    </location>
</feature>
<keyword evidence="5" id="KW-1185">Reference proteome</keyword>
<organism evidence="4 5">
    <name type="scientific">Ogataea polymorpha</name>
    <dbReference type="NCBI Taxonomy" id="460523"/>
    <lineage>
        <taxon>Eukaryota</taxon>
        <taxon>Fungi</taxon>
        <taxon>Dikarya</taxon>
        <taxon>Ascomycota</taxon>
        <taxon>Saccharomycotina</taxon>
        <taxon>Pichiomycetes</taxon>
        <taxon>Pichiales</taxon>
        <taxon>Pichiaceae</taxon>
        <taxon>Ogataea</taxon>
    </lineage>
</organism>
<accession>A0A9P8PCF5</accession>
<dbReference type="AlphaFoldDB" id="A0A9P8PCF5"/>
<dbReference type="Gene3D" id="1.20.5.110">
    <property type="match status" value="1"/>
</dbReference>
<reference evidence="4" key="2">
    <citation type="submission" date="2021-01" db="EMBL/GenBank/DDBJ databases">
        <authorList>
            <person name="Schikora-Tamarit M.A."/>
        </authorList>
    </citation>
    <scope>NUCLEOTIDE SEQUENCE</scope>
    <source>
        <strain evidence="4">NCAIM Y.01608</strain>
    </source>
</reference>
<protein>
    <recommendedName>
        <fullName evidence="3">t-SNARE coiled-coil homology domain-containing protein</fullName>
    </recommendedName>
</protein>